<gene>
    <name evidence="4" type="ORF">PACTADRAFT_34803</name>
</gene>
<dbReference type="OrthoDB" id="10259513at2759"/>
<feature type="compositionally biased region" description="Basic and acidic residues" evidence="1">
    <location>
        <begin position="152"/>
        <end position="166"/>
    </location>
</feature>
<accession>A0A1E4TTE8</accession>
<dbReference type="InterPro" id="IPR012472">
    <property type="entry name" value="MCP1_TM"/>
</dbReference>
<reference evidence="5" key="1">
    <citation type="submission" date="2016-05" db="EMBL/GenBank/DDBJ databases">
        <title>Comparative genomics of biotechnologically important yeasts.</title>
        <authorList>
            <consortium name="DOE Joint Genome Institute"/>
            <person name="Riley R."/>
            <person name="Haridas S."/>
            <person name="Wolfe K.H."/>
            <person name="Lopes M.R."/>
            <person name="Hittinger C.T."/>
            <person name="Goker M."/>
            <person name="Salamov A."/>
            <person name="Wisecaver J."/>
            <person name="Long T.M."/>
            <person name="Aerts A.L."/>
            <person name="Barry K."/>
            <person name="Choi C."/>
            <person name="Clum A."/>
            <person name="Coughlan A.Y."/>
            <person name="Deshpande S."/>
            <person name="Douglass A.P."/>
            <person name="Hanson S.J."/>
            <person name="Klenk H.-P."/>
            <person name="Labutti K."/>
            <person name="Lapidus A."/>
            <person name="Lindquist E."/>
            <person name="Lipzen A."/>
            <person name="Meier-Kolthoff J.P."/>
            <person name="Ohm R.A."/>
            <person name="Otillar R.P."/>
            <person name="Pangilinan J."/>
            <person name="Peng Y."/>
            <person name="Rokas A."/>
            <person name="Rosa C.A."/>
            <person name="Scheuner C."/>
            <person name="Sibirny A.A."/>
            <person name="Slot J.C."/>
            <person name="Stielow J.B."/>
            <person name="Sun H."/>
            <person name="Kurtzman C.P."/>
            <person name="Blackwell M."/>
            <person name="Grigoriev I.V."/>
            <person name="Jeffries T.W."/>
        </authorList>
    </citation>
    <scope>NUCLEOTIDE SEQUENCE [LARGE SCALE GENOMIC DNA]</scope>
    <source>
        <strain evidence="5">NRRL Y-2460</strain>
    </source>
</reference>
<dbReference type="InterPro" id="IPR039960">
    <property type="entry name" value="MCP1"/>
</dbReference>
<dbReference type="PANTHER" id="PTHR38409">
    <property type="entry name" value="MDM10-COMPLEMENTING PROTEIN 1"/>
    <property type="match status" value="1"/>
</dbReference>
<feature type="transmembrane region" description="Helical" evidence="2">
    <location>
        <begin position="205"/>
        <end position="226"/>
    </location>
</feature>
<dbReference type="PANTHER" id="PTHR38409:SF1">
    <property type="entry name" value="MITOCHONDRIAL ADAPTER PROTEIN MCP1"/>
    <property type="match status" value="1"/>
</dbReference>
<feature type="transmembrane region" description="Helical" evidence="2">
    <location>
        <begin position="73"/>
        <end position="93"/>
    </location>
</feature>
<dbReference type="STRING" id="669874.A0A1E4TTE8"/>
<feature type="transmembrane region" description="Helical" evidence="2">
    <location>
        <begin position="256"/>
        <end position="279"/>
    </location>
</feature>
<feature type="transmembrane region" description="Helical" evidence="2">
    <location>
        <begin position="291"/>
        <end position="310"/>
    </location>
</feature>
<dbReference type="GO" id="GO:0005741">
    <property type="term" value="C:mitochondrial outer membrane"/>
    <property type="evidence" value="ECO:0007669"/>
    <property type="project" value="TreeGrafter"/>
</dbReference>
<keyword evidence="5" id="KW-1185">Reference proteome</keyword>
<evidence type="ECO:0000259" key="3">
    <source>
        <dbReference type="Pfam" id="PF07950"/>
    </source>
</evidence>
<name>A0A1E4TTE8_PACTA</name>
<proteinExistence type="predicted"/>
<keyword evidence="2" id="KW-0812">Transmembrane</keyword>
<sequence length="343" mass="38735">MSHKYQDEEKYLNLKQLSPEPLEISNGSMTSRDNIGINKSRRNSEVEILENESSKKIISKITRYLLKAQKYSSIVFSVFALLHGSSVLISPLISVEIADEVMMMSRTIYQMPGLEGILIFGSLTVHILSGITIRILRNIRKKSYYGGSGSSPERRETHNSERPERSDVINVTKRKNKKLDDDYGLGGVATFLGIGPRKSFISRKLGLSPLSFTGYLLVPIVAYHIFQERIIPLIIDGDSSLINLGYISHALARKNIITFTGLTFLVWCASYHIVSGWMRYLKFYSVKSRKIAYFIIHGLTICGAVSLYKIGQLGPSTGYIGGKFDQYINYSYQLLDYSYSDFI</sequence>
<dbReference type="AlphaFoldDB" id="A0A1E4TTE8"/>
<dbReference type="GO" id="GO:0055088">
    <property type="term" value="P:lipid homeostasis"/>
    <property type="evidence" value="ECO:0007669"/>
    <property type="project" value="InterPro"/>
</dbReference>
<feature type="transmembrane region" description="Helical" evidence="2">
    <location>
        <begin position="113"/>
        <end position="136"/>
    </location>
</feature>
<evidence type="ECO:0000256" key="1">
    <source>
        <dbReference type="SAM" id="MobiDB-lite"/>
    </source>
</evidence>
<dbReference type="Pfam" id="PF07950">
    <property type="entry name" value="MCP1_TM"/>
    <property type="match status" value="2"/>
</dbReference>
<evidence type="ECO:0000256" key="2">
    <source>
        <dbReference type="SAM" id="Phobius"/>
    </source>
</evidence>
<keyword evidence="2" id="KW-0472">Membrane</keyword>
<feature type="region of interest" description="Disordered" evidence="1">
    <location>
        <begin position="145"/>
        <end position="166"/>
    </location>
</feature>
<keyword evidence="2" id="KW-1133">Transmembrane helix</keyword>
<organism evidence="4 5">
    <name type="scientific">Pachysolen tannophilus NRRL Y-2460</name>
    <dbReference type="NCBI Taxonomy" id="669874"/>
    <lineage>
        <taxon>Eukaryota</taxon>
        <taxon>Fungi</taxon>
        <taxon>Dikarya</taxon>
        <taxon>Ascomycota</taxon>
        <taxon>Saccharomycotina</taxon>
        <taxon>Pichiomycetes</taxon>
        <taxon>Pachysolenaceae</taxon>
        <taxon>Pachysolen</taxon>
    </lineage>
</organism>
<dbReference type="GO" id="GO:0007005">
    <property type="term" value="P:mitochondrion organization"/>
    <property type="evidence" value="ECO:0007669"/>
    <property type="project" value="TreeGrafter"/>
</dbReference>
<feature type="domain" description="Mitochondrial adapter protein MCP1 transmembrane" evidence="3">
    <location>
        <begin position="219"/>
        <end position="303"/>
    </location>
</feature>
<dbReference type="Proteomes" id="UP000094236">
    <property type="component" value="Unassembled WGS sequence"/>
</dbReference>
<evidence type="ECO:0000313" key="4">
    <source>
        <dbReference type="EMBL" id="ODV95063.1"/>
    </source>
</evidence>
<protein>
    <recommendedName>
        <fullName evidence="3">Mitochondrial adapter protein MCP1 transmembrane domain-containing protein</fullName>
    </recommendedName>
</protein>
<feature type="domain" description="Mitochondrial adapter protein MCP1 transmembrane" evidence="3">
    <location>
        <begin position="79"/>
        <end position="150"/>
    </location>
</feature>
<dbReference type="EMBL" id="KV454015">
    <property type="protein sequence ID" value="ODV95063.1"/>
    <property type="molecule type" value="Genomic_DNA"/>
</dbReference>
<evidence type="ECO:0000313" key="5">
    <source>
        <dbReference type="Proteomes" id="UP000094236"/>
    </source>
</evidence>